<comment type="caution">
    <text evidence="3">The sequence shown here is derived from an EMBL/GenBank/DDBJ whole genome shotgun (WGS) entry which is preliminary data.</text>
</comment>
<dbReference type="Proteomes" id="UP001595826">
    <property type="component" value="Unassembled WGS sequence"/>
</dbReference>
<keyword evidence="4" id="KW-1185">Reference proteome</keyword>
<dbReference type="RefSeq" id="WP_377409340.1">
    <property type="nucleotide sequence ID" value="NZ_JBHSCY010000001.1"/>
</dbReference>
<dbReference type="EMBL" id="JBHSCY010000001">
    <property type="protein sequence ID" value="MFC4268715.1"/>
    <property type="molecule type" value="Genomic_DNA"/>
</dbReference>
<dbReference type="CDD" id="cd02440">
    <property type="entry name" value="AdoMet_MTases"/>
    <property type="match status" value="1"/>
</dbReference>
<dbReference type="InterPro" id="IPR054168">
    <property type="entry name" value="PG_1098_Fer"/>
</dbReference>
<dbReference type="InterPro" id="IPR029063">
    <property type="entry name" value="SAM-dependent_MTases_sf"/>
</dbReference>
<name>A0ABV8R894_9FLAO</name>
<gene>
    <name evidence="3" type="ORF">ACFOWD_07345</name>
</gene>
<proteinExistence type="predicted"/>
<keyword evidence="3" id="KW-0808">Transferase</keyword>
<dbReference type="GO" id="GO:0032259">
    <property type="term" value="P:methylation"/>
    <property type="evidence" value="ECO:0007669"/>
    <property type="project" value="UniProtKB-KW"/>
</dbReference>
<evidence type="ECO:0000313" key="3">
    <source>
        <dbReference type="EMBL" id="MFC4268715.1"/>
    </source>
</evidence>
<keyword evidence="3" id="KW-0489">Methyltransferase</keyword>
<protein>
    <submittedName>
        <fullName evidence="3">Class I SAM-dependent methyltransferase</fullName>
        <ecNumber evidence="3">2.1.1.-</ecNumber>
    </submittedName>
</protein>
<organism evidence="3 4">
    <name type="scientific">Polaribacter marinivivus</name>
    <dbReference type="NCBI Taxonomy" id="1524260"/>
    <lineage>
        <taxon>Bacteria</taxon>
        <taxon>Pseudomonadati</taxon>
        <taxon>Bacteroidota</taxon>
        <taxon>Flavobacteriia</taxon>
        <taxon>Flavobacteriales</taxon>
        <taxon>Flavobacteriaceae</taxon>
    </lineage>
</organism>
<dbReference type="EC" id="2.1.1.-" evidence="3"/>
<accession>A0ABV8R894</accession>
<reference evidence="4" key="1">
    <citation type="journal article" date="2019" name="Int. J. Syst. Evol. Microbiol.">
        <title>The Global Catalogue of Microorganisms (GCM) 10K type strain sequencing project: providing services to taxonomists for standard genome sequencing and annotation.</title>
        <authorList>
            <consortium name="The Broad Institute Genomics Platform"/>
            <consortium name="The Broad Institute Genome Sequencing Center for Infectious Disease"/>
            <person name="Wu L."/>
            <person name="Ma J."/>
        </authorList>
    </citation>
    <scope>NUCLEOTIDE SEQUENCE [LARGE SCALE GENOMIC DNA]</scope>
    <source>
        <strain evidence="4">CECT 8655</strain>
    </source>
</reference>
<evidence type="ECO:0000259" key="2">
    <source>
        <dbReference type="Pfam" id="PF22013"/>
    </source>
</evidence>
<feature type="domain" description="PG-1098 ferredoxin-like" evidence="2">
    <location>
        <begin position="277"/>
        <end position="319"/>
    </location>
</feature>
<dbReference type="Gene3D" id="1.10.10.1110">
    <property type="entry name" value="Methyltransferase PG1098, N-terminal domain"/>
    <property type="match status" value="1"/>
</dbReference>
<dbReference type="SUPFAM" id="SSF53335">
    <property type="entry name" value="S-adenosyl-L-methionine-dependent methyltransferases"/>
    <property type="match status" value="1"/>
</dbReference>
<dbReference type="InterPro" id="IPR041497">
    <property type="entry name" value="Thump-like"/>
</dbReference>
<feature type="domain" description="THUMP-like" evidence="1">
    <location>
        <begin position="320"/>
        <end position="390"/>
    </location>
</feature>
<sequence>MNLAILKPEIQEFISKNLKIEITKIILKGSPFEDIESKELANQILAKKKSEKKLPTWFSSKNIYYPNKISIEQTSSEITAAFKSKLVTGKSIIDITGGFGVDSFYFSKQFKKVIHCEINSELSTIVKHNYQQLNAKNIETYAINGFDFLKETNDTFDCIYVDPSRRSDVKGKVFLLKDCLPYIPPKIDFFFTKANQILIKVSPILDITNTINELKNVKSVHIVAVHNEVKELLFLLEKNYAESTNIIAVNIGKSKTDEFSFEYQSKESSNFSEPLSYLYEPNSAILKSGGFHQISNKFNVYKLEEHSHLYTSENFIDFPGRAFKIVDILSYDKKKLKKRFSKSKANITTRNFPKTVAQIRKEININDGGTDYLFFTTTANKNLKVIICQKC</sequence>
<dbReference type="Pfam" id="PF18096">
    <property type="entry name" value="Thump_like"/>
    <property type="match status" value="1"/>
</dbReference>
<dbReference type="Pfam" id="PF22013">
    <property type="entry name" value="PG_1098_Fer"/>
    <property type="match status" value="1"/>
</dbReference>
<dbReference type="GO" id="GO:0008168">
    <property type="term" value="F:methyltransferase activity"/>
    <property type="evidence" value="ECO:0007669"/>
    <property type="project" value="UniProtKB-KW"/>
</dbReference>
<evidence type="ECO:0000313" key="4">
    <source>
        <dbReference type="Proteomes" id="UP001595826"/>
    </source>
</evidence>
<evidence type="ECO:0000259" key="1">
    <source>
        <dbReference type="Pfam" id="PF18096"/>
    </source>
</evidence>
<dbReference type="Gene3D" id="3.40.50.150">
    <property type="entry name" value="Vaccinia Virus protein VP39"/>
    <property type="match status" value="1"/>
</dbReference>